<name>A0ABQ4Y5R1_9ASTR</name>
<feature type="region of interest" description="Disordered" evidence="2">
    <location>
        <begin position="269"/>
        <end position="299"/>
    </location>
</feature>
<organism evidence="3 4">
    <name type="scientific">Tanacetum coccineum</name>
    <dbReference type="NCBI Taxonomy" id="301880"/>
    <lineage>
        <taxon>Eukaryota</taxon>
        <taxon>Viridiplantae</taxon>
        <taxon>Streptophyta</taxon>
        <taxon>Embryophyta</taxon>
        <taxon>Tracheophyta</taxon>
        <taxon>Spermatophyta</taxon>
        <taxon>Magnoliopsida</taxon>
        <taxon>eudicotyledons</taxon>
        <taxon>Gunneridae</taxon>
        <taxon>Pentapetalae</taxon>
        <taxon>asterids</taxon>
        <taxon>campanulids</taxon>
        <taxon>Asterales</taxon>
        <taxon>Asteraceae</taxon>
        <taxon>Asteroideae</taxon>
        <taxon>Anthemideae</taxon>
        <taxon>Anthemidinae</taxon>
        <taxon>Tanacetum</taxon>
    </lineage>
</organism>
<evidence type="ECO:0000313" key="3">
    <source>
        <dbReference type="EMBL" id="GJS72310.1"/>
    </source>
</evidence>
<sequence>MAISSSSSSSSSDNKVQNCSKQCLDSFKTLQKNYDTEREKHNKAKLEIRGYEIALESLESRILGHEKNELAWGEKYEFQNYELKCREIKINNLNLELEKVVKERDELKDKIAKWEVSSKNLDEILNSQMSARDKTGLGYSTQLNELSSNHETDSENSFSVFDGRSSDEESTLANDRSSKADGYKAVPPPITGNFLTPRADISFAGLDEYAIRNKIIESQTTKLNTKTSETAGKTNDANTEKPKSVSESVVSNPKINRDSVIIEDWNSDDEEEGYEMQTVRPETQTVKTRDDKSGQTSKKQGIGFKKVKACFVCKSTDHLIKDCNFHDKKSQEPKLKNVVNTGQREGKPVWDNTKRVNHQNFSKYPHLSKTFVPSGVLTRT</sequence>
<evidence type="ECO:0000256" key="2">
    <source>
        <dbReference type="SAM" id="MobiDB-lite"/>
    </source>
</evidence>
<reference evidence="3" key="1">
    <citation type="journal article" date="2022" name="Int. J. Mol. Sci.">
        <title>Draft Genome of Tanacetum Coccineum: Genomic Comparison of Closely Related Tanacetum-Family Plants.</title>
        <authorList>
            <person name="Yamashiro T."/>
            <person name="Shiraishi A."/>
            <person name="Nakayama K."/>
            <person name="Satake H."/>
        </authorList>
    </citation>
    <scope>NUCLEOTIDE SEQUENCE</scope>
</reference>
<proteinExistence type="predicted"/>
<keyword evidence="1" id="KW-0175">Coiled coil</keyword>
<evidence type="ECO:0008006" key="5">
    <source>
        <dbReference type="Google" id="ProtNLM"/>
    </source>
</evidence>
<feature type="region of interest" description="Disordered" evidence="2">
    <location>
        <begin position="225"/>
        <end position="251"/>
    </location>
</feature>
<feature type="region of interest" description="Disordered" evidence="2">
    <location>
        <begin position="147"/>
        <end position="185"/>
    </location>
</feature>
<protein>
    <recommendedName>
        <fullName evidence="5">CCHC-type domain-containing protein</fullName>
    </recommendedName>
</protein>
<dbReference type="Proteomes" id="UP001151760">
    <property type="component" value="Unassembled WGS sequence"/>
</dbReference>
<evidence type="ECO:0000256" key="1">
    <source>
        <dbReference type="SAM" id="Coils"/>
    </source>
</evidence>
<feature type="coiled-coil region" evidence="1">
    <location>
        <begin position="27"/>
        <end position="117"/>
    </location>
</feature>
<feature type="compositionally biased region" description="Polar residues" evidence="2">
    <location>
        <begin position="225"/>
        <end position="237"/>
    </location>
</feature>
<reference evidence="3" key="2">
    <citation type="submission" date="2022-01" db="EMBL/GenBank/DDBJ databases">
        <authorList>
            <person name="Yamashiro T."/>
            <person name="Shiraishi A."/>
            <person name="Satake H."/>
            <person name="Nakayama K."/>
        </authorList>
    </citation>
    <scope>NUCLEOTIDE SEQUENCE</scope>
</reference>
<accession>A0ABQ4Y5R1</accession>
<evidence type="ECO:0000313" key="4">
    <source>
        <dbReference type="Proteomes" id="UP001151760"/>
    </source>
</evidence>
<comment type="caution">
    <text evidence="3">The sequence shown here is derived from an EMBL/GenBank/DDBJ whole genome shotgun (WGS) entry which is preliminary data.</text>
</comment>
<dbReference type="EMBL" id="BQNB010010070">
    <property type="protein sequence ID" value="GJS72310.1"/>
    <property type="molecule type" value="Genomic_DNA"/>
</dbReference>
<keyword evidence="4" id="KW-1185">Reference proteome</keyword>
<gene>
    <name evidence="3" type="ORF">Tco_0705151</name>
</gene>